<reference evidence="1" key="1">
    <citation type="journal article" date="2020" name="Nature">
        <title>Giant virus diversity and host interactions through global metagenomics.</title>
        <authorList>
            <person name="Schulz F."/>
            <person name="Roux S."/>
            <person name="Paez-Espino D."/>
            <person name="Jungbluth S."/>
            <person name="Walsh D.A."/>
            <person name="Denef V.J."/>
            <person name="McMahon K.D."/>
            <person name="Konstantinidis K.T."/>
            <person name="Eloe-Fadrosh E.A."/>
            <person name="Kyrpides N.C."/>
            <person name="Woyke T."/>
        </authorList>
    </citation>
    <scope>NUCLEOTIDE SEQUENCE</scope>
    <source>
        <strain evidence="1">GVMAG-M-3300021425-30</strain>
    </source>
</reference>
<dbReference type="AlphaFoldDB" id="A0A6C0CPT0"/>
<protein>
    <submittedName>
        <fullName evidence="1">Uncharacterized protein</fullName>
    </submittedName>
</protein>
<evidence type="ECO:0000313" key="1">
    <source>
        <dbReference type="EMBL" id="QHT06491.1"/>
    </source>
</evidence>
<dbReference type="EMBL" id="MN739469">
    <property type="protein sequence ID" value="QHT06491.1"/>
    <property type="molecule type" value="Genomic_DNA"/>
</dbReference>
<accession>A0A6C0CPT0</accession>
<sequence length="139" mass="17206">MTTSITSLPLEIVSIIKSYIPPTSLVWLNKNNYNNYNHLIRRMIPDHRFEDYIRDTVRYDNVFILRHIIKENINRWLKMRRWRYKNIIYYDYLHFIYNYAIEQQSYKARDLINMVATEVLGIKWHKKNGIKYIRTKWTS</sequence>
<organism evidence="1">
    <name type="scientific">viral metagenome</name>
    <dbReference type="NCBI Taxonomy" id="1070528"/>
    <lineage>
        <taxon>unclassified sequences</taxon>
        <taxon>metagenomes</taxon>
        <taxon>organismal metagenomes</taxon>
    </lineage>
</organism>
<name>A0A6C0CPT0_9ZZZZ</name>
<proteinExistence type="predicted"/>